<dbReference type="InterPro" id="IPR003362">
    <property type="entry name" value="Bact_transf"/>
</dbReference>
<accession>G5JUJ3</accession>
<organism evidence="4 5">
    <name type="scientific">Streptococcus macacae NCTC 11558</name>
    <dbReference type="NCBI Taxonomy" id="764298"/>
    <lineage>
        <taxon>Bacteria</taxon>
        <taxon>Bacillati</taxon>
        <taxon>Bacillota</taxon>
        <taxon>Bacilli</taxon>
        <taxon>Lactobacillales</taxon>
        <taxon>Streptococcaceae</taxon>
        <taxon>Streptococcus</taxon>
    </lineage>
</organism>
<reference evidence="4 5" key="1">
    <citation type="journal article" date="2014" name="Int. J. Syst. Evol. Microbiol.">
        <title>Phylogenomics and the dynamic genome evolution of the genus Streptococcus.</title>
        <authorList>
            <consortium name="The Broad Institute Genome Sequencing Platform"/>
            <person name="Richards V.P."/>
            <person name="Palmer S.R."/>
            <person name="Pavinski Bitar P.D."/>
            <person name="Qin X."/>
            <person name="Weinstock G.M."/>
            <person name="Highlander S.K."/>
            <person name="Town C.D."/>
            <person name="Burne R.A."/>
            <person name="Stanhope M.J."/>
        </authorList>
    </citation>
    <scope>NUCLEOTIDE SEQUENCE [LARGE SCALE GENOMIC DNA]</scope>
    <source>
        <strain evidence="4 5">NCTC 11558</strain>
    </source>
</reference>
<protein>
    <submittedName>
        <fullName evidence="4">Undecaprenyl-phosphate galactose phosphotransferase</fullName>
        <ecNumber evidence="4">2.7.8.6</ecNumber>
    </submittedName>
</protein>
<gene>
    <name evidence="4" type="primary">rfbP</name>
    <name evidence="4" type="ORF">STRMA_0821</name>
</gene>
<evidence type="ECO:0000256" key="1">
    <source>
        <dbReference type="ARBA" id="ARBA00006464"/>
    </source>
</evidence>
<keyword evidence="2" id="KW-0472">Membrane</keyword>
<evidence type="ECO:0000313" key="5">
    <source>
        <dbReference type="Proteomes" id="UP000003573"/>
    </source>
</evidence>
<comment type="caution">
    <text evidence="4">The sequence shown here is derived from an EMBL/GenBank/DDBJ whole genome shotgun (WGS) entry which is preliminary data.</text>
</comment>
<dbReference type="Proteomes" id="UP000003573">
    <property type="component" value="Unassembled WGS sequence"/>
</dbReference>
<keyword evidence="2" id="KW-1133">Transmembrane helix</keyword>
<keyword evidence="5" id="KW-1185">Reference proteome</keyword>
<name>G5JUJ3_9STRE</name>
<proteinExistence type="inferred from homology"/>
<dbReference type="Pfam" id="PF02397">
    <property type="entry name" value="Bac_transf"/>
    <property type="match status" value="1"/>
</dbReference>
<feature type="transmembrane region" description="Helical" evidence="2">
    <location>
        <begin position="24"/>
        <end position="51"/>
    </location>
</feature>
<keyword evidence="4" id="KW-0808">Transferase</keyword>
<dbReference type="EC" id="2.7.8.6" evidence="4"/>
<sequence length="221" mass="25880">MEEKLTKRKFPRLRYFYIVFVKRLLDIIIGVLGVVCLLLPVTIVVAIAYLFGRNRGHVFFTQERMGLKGKTFRIIKFRSMMVNAEEVLRSNPELYQKYLNNSYKLPPKEDPRLTRLGYFLRKASIDELPQFLNLLKGDMSFIGPRPILASELNEYTQDEQKILLSIKPGITGWWQVSGRSEVLYPERCRLELYYVKNASFKLDLKIFFLTIKKVFTGEGAH</sequence>
<evidence type="ECO:0000259" key="3">
    <source>
        <dbReference type="Pfam" id="PF02397"/>
    </source>
</evidence>
<dbReference type="eggNOG" id="COG2148">
    <property type="taxonomic scope" value="Bacteria"/>
</dbReference>
<feature type="domain" description="Bacterial sugar transferase" evidence="3">
    <location>
        <begin position="22"/>
        <end position="215"/>
    </location>
</feature>
<evidence type="ECO:0000313" key="4">
    <source>
        <dbReference type="EMBL" id="EHJ53366.1"/>
    </source>
</evidence>
<keyword evidence="2" id="KW-0812">Transmembrane</keyword>
<comment type="similarity">
    <text evidence="1">Belongs to the bacterial sugar transferase family.</text>
</comment>
<dbReference type="PANTHER" id="PTHR30576:SF0">
    <property type="entry name" value="UNDECAPRENYL-PHOSPHATE N-ACETYLGALACTOSAMINYL 1-PHOSPHATE TRANSFERASE-RELATED"/>
    <property type="match status" value="1"/>
</dbReference>
<dbReference type="AlphaFoldDB" id="G5JUJ3"/>
<dbReference type="PANTHER" id="PTHR30576">
    <property type="entry name" value="COLANIC BIOSYNTHESIS UDP-GLUCOSE LIPID CARRIER TRANSFERASE"/>
    <property type="match status" value="1"/>
</dbReference>
<dbReference type="EMBL" id="AEUW02000001">
    <property type="protein sequence ID" value="EHJ53366.1"/>
    <property type="molecule type" value="Genomic_DNA"/>
</dbReference>
<dbReference type="STRING" id="764298.STRMA_0821"/>
<dbReference type="GO" id="GO:0047360">
    <property type="term" value="F:undecaprenyl-phosphate galactose phosphotransferase activity"/>
    <property type="evidence" value="ECO:0007669"/>
    <property type="project" value="UniProtKB-EC"/>
</dbReference>
<evidence type="ECO:0000256" key="2">
    <source>
        <dbReference type="SAM" id="Phobius"/>
    </source>
</evidence>